<sequence length="34" mass="4095">MGTVVFLPGWRFRPLDYPTSPLINAWFRMRRIIS</sequence>
<organism evidence="1">
    <name type="scientific">Siphoviridae sp. ct3CA7</name>
    <dbReference type="NCBI Taxonomy" id="2823561"/>
    <lineage>
        <taxon>Viruses</taxon>
        <taxon>Duplodnaviria</taxon>
        <taxon>Heunggongvirae</taxon>
        <taxon>Uroviricota</taxon>
        <taxon>Caudoviricetes</taxon>
    </lineage>
</organism>
<name>A0A8S5LF33_9CAUD</name>
<evidence type="ECO:0000313" key="1">
    <source>
        <dbReference type="EMBL" id="DAD68568.1"/>
    </source>
</evidence>
<dbReference type="EMBL" id="BK014704">
    <property type="protein sequence ID" value="DAD68568.1"/>
    <property type="molecule type" value="Genomic_DNA"/>
</dbReference>
<proteinExistence type="predicted"/>
<reference evidence="1" key="1">
    <citation type="journal article" date="2021" name="Proc. Natl. Acad. Sci. U.S.A.">
        <title>A Catalog of Tens of Thousands of Viruses from Human Metagenomes Reveals Hidden Associations with Chronic Diseases.</title>
        <authorList>
            <person name="Tisza M.J."/>
            <person name="Buck C.B."/>
        </authorList>
    </citation>
    <scope>NUCLEOTIDE SEQUENCE</scope>
    <source>
        <strain evidence="1">Ct3CA7</strain>
    </source>
</reference>
<accession>A0A8S5LF33</accession>
<protein>
    <submittedName>
        <fullName evidence="1">Uncharacterized protein</fullName>
    </submittedName>
</protein>